<comment type="caution">
    <text evidence="1">The sequence shown here is derived from an EMBL/GenBank/DDBJ whole genome shotgun (WGS) entry which is preliminary data.</text>
</comment>
<keyword evidence="2" id="KW-1185">Reference proteome</keyword>
<accession>A0ABS1P6I0</accession>
<gene>
    <name evidence="1" type="ORF">JK361_25870</name>
</gene>
<evidence type="ECO:0008006" key="3">
    <source>
        <dbReference type="Google" id="ProtNLM"/>
    </source>
</evidence>
<evidence type="ECO:0000313" key="1">
    <source>
        <dbReference type="EMBL" id="MBL1107975.1"/>
    </source>
</evidence>
<protein>
    <recommendedName>
        <fullName evidence="3">Peptidase C51 domain-containing protein</fullName>
    </recommendedName>
</protein>
<dbReference type="RefSeq" id="WP_201822219.1">
    <property type="nucleotide sequence ID" value="NZ_JAERRH010000010.1"/>
</dbReference>
<evidence type="ECO:0000313" key="2">
    <source>
        <dbReference type="Proteomes" id="UP000621386"/>
    </source>
</evidence>
<proteinExistence type="predicted"/>
<sequence>MVAAIAPQTLIELGTQEAAIKYQEDKSGTTWTNINRYAAETPGMSPYQGQSWCVIGLLWLAHRAGDITIMPQTPACDEVVTTYQSWGRWSWKPALGAQVMIGSSGQDHTGLVWKYDATQIWTIEFNTNTTGAPEGDGVYLRVRNRSDAAVYGYGYPKYCSPMVTADTSWVDDPALIKTSSGTAAAYAPYPGVDWFRVGRTSPLALAAAKRLVAVGAGSFTPSNDIGSADLTAWGNWHVTCGSPGGAYTGVPNETIWRALQIPHSH</sequence>
<dbReference type="EMBL" id="JAERRH010000010">
    <property type="protein sequence ID" value="MBL1107975.1"/>
    <property type="molecule type" value="Genomic_DNA"/>
</dbReference>
<dbReference type="Proteomes" id="UP000621386">
    <property type="component" value="Unassembled WGS sequence"/>
</dbReference>
<organism evidence="1 2">
    <name type="scientific">Streptomyces musisoli</name>
    <dbReference type="NCBI Taxonomy" id="2802280"/>
    <lineage>
        <taxon>Bacteria</taxon>
        <taxon>Bacillati</taxon>
        <taxon>Actinomycetota</taxon>
        <taxon>Actinomycetes</taxon>
        <taxon>Kitasatosporales</taxon>
        <taxon>Streptomycetaceae</taxon>
        <taxon>Streptomyces</taxon>
    </lineage>
</organism>
<name>A0ABS1P6I0_9ACTN</name>
<reference evidence="1 2" key="1">
    <citation type="submission" date="2021-01" db="EMBL/GenBank/DDBJ databases">
        <title>WGS of actinomycetes isolated from Thailand.</title>
        <authorList>
            <person name="Thawai C."/>
        </authorList>
    </citation>
    <scope>NUCLEOTIDE SEQUENCE [LARGE SCALE GENOMIC DNA]</scope>
    <source>
        <strain evidence="1 2">CH5-8</strain>
    </source>
</reference>